<evidence type="ECO:0008006" key="5">
    <source>
        <dbReference type="Google" id="ProtNLM"/>
    </source>
</evidence>
<proteinExistence type="predicted"/>
<dbReference type="PANTHER" id="PTHR47019">
    <property type="entry name" value="LIPID II FLIPPASE MURJ"/>
    <property type="match status" value="1"/>
</dbReference>
<protein>
    <recommendedName>
        <fullName evidence="5">Murein biosynthesis integral membrane protein MurJ</fullName>
    </recommendedName>
</protein>
<gene>
    <name evidence="3" type="ORF">ACEZDJ_13180</name>
</gene>
<organism evidence="3 4">
    <name type="scientific">Streptacidiphilus cavernicola</name>
    <dbReference type="NCBI Taxonomy" id="3342716"/>
    <lineage>
        <taxon>Bacteria</taxon>
        <taxon>Bacillati</taxon>
        <taxon>Actinomycetota</taxon>
        <taxon>Actinomycetes</taxon>
        <taxon>Kitasatosporales</taxon>
        <taxon>Streptomycetaceae</taxon>
        <taxon>Streptacidiphilus</taxon>
    </lineage>
</organism>
<feature type="compositionally biased region" description="Pro residues" evidence="1">
    <location>
        <begin position="163"/>
        <end position="174"/>
    </location>
</feature>
<feature type="region of interest" description="Disordered" evidence="1">
    <location>
        <begin position="91"/>
        <end position="186"/>
    </location>
</feature>
<keyword evidence="2" id="KW-0472">Membrane</keyword>
<comment type="caution">
    <text evidence="3">The sequence shown here is derived from an EMBL/GenBank/DDBJ whole genome shotgun (WGS) entry which is preliminary data.</text>
</comment>
<evidence type="ECO:0000313" key="4">
    <source>
        <dbReference type="Proteomes" id="UP001592528"/>
    </source>
</evidence>
<dbReference type="Proteomes" id="UP001592528">
    <property type="component" value="Unassembled WGS sequence"/>
</dbReference>
<dbReference type="PANTHER" id="PTHR47019:SF1">
    <property type="entry name" value="LIPID II FLIPPASE MURJ"/>
    <property type="match status" value="1"/>
</dbReference>
<dbReference type="InterPro" id="IPR051050">
    <property type="entry name" value="Lipid_II_flippase_MurJ/MviN"/>
</dbReference>
<accession>A0ABV6ULA3</accession>
<evidence type="ECO:0000256" key="2">
    <source>
        <dbReference type="SAM" id="Phobius"/>
    </source>
</evidence>
<name>A0ABV6ULA3_9ACTN</name>
<evidence type="ECO:0000313" key="3">
    <source>
        <dbReference type="EMBL" id="MFC1402238.1"/>
    </source>
</evidence>
<feature type="non-terminal residue" evidence="3">
    <location>
        <position position="186"/>
    </location>
</feature>
<keyword evidence="4" id="KW-1185">Reference proteome</keyword>
<feature type="transmembrane region" description="Helical" evidence="2">
    <location>
        <begin position="20"/>
        <end position="39"/>
    </location>
</feature>
<feature type="compositionally biased region" description="Polar residues" evidence="1">
    <location>
        <begin position="131"/>
        <end position="140"/>
    </location>
</feature>
<keyword evidence="2" id="KW-0812">Transmembrane</keyword>
<keyword evidence="2" id="KW-1133">Transmembrane helix</keyword>
<dbReference type="EMBL" id="JBHEZZ010000006">
    <property type="protein sequence ID" value="MFC1402238.1"/>
    <property type="molecule type" value="Genomic_DNA"/>
</dbReference>
<reference evidence="3 4" key="1">
    <citation type="submission" date="2024-09" db="EMBL/GenBank/DDBJ databases">
        <authorList>
            <person name="Lee S.D."/>
        </authorList>
    </citation>
    <scope>NUCLEOTIDE SEQUENCE [LARGE SCALE GENOMIC DNA]</scope>
    <source>
        <strain evidence="3 4">N1-5</strain>
    </source>
</reference>
<sequence length="186" mass="19446">MTLTAPRPTEARGRTRSVLARAFGITAVMSAGGSLLGLFRDLLLARYFGAGQGTDAFLVAWTVPETAAPLLIEDAMAFLMVPAFSLALSAEDTPQDPQIPTPRTRLVRASQTLPTAPGHAPTKGREELRAQSPTSRTVPTAPSPAPTKGRGELRAQPPTSRTLPPPRTPAPAPTPAVSDLVAATLP</sequence>
<evidence type="ECO:0000256" key="1">
    <source>
        <dbReference type="SAM" id="MobiDB-lite"/>
    </source>
</evidence>